<evidence type="ECO:0000313" key="3">
    <source>
        <dbReference type="EMBL" id="KAK7060459.1"/>
    </source>
</evidence>
<gene>
    <name evidence="3" type="ORF">VNI00_001224</name>
</gene>
<protein>
    <submittedName>
        <fullName evidence="3">Uncharacterized protein</fullName>
    </submittedName>
</protein>
<dbReference type="Proteomes" id="UP001383192">
    <property type="component" value="Unassembled WGS sequence"/>
</dbReference>
<comment type="caution">
    <text evidence="3">The sequence shown here is derived from an EMBL/GenBank/DDBJ whole genome shotgun (WGS) entry which is preliminary data.</text>
</comment>
<reference evidence="3 4" key="1">
    <citation type="submission" date="2024-01" db="EMBL/GenBank/DDBJ databases">
        <title>A draft genome for a cacao thread blight-causing isolate of Paramarasmius palmivorus.</title>
        <authorList>
            <person name="Baruah I.K."/>
            <person name="Bukari Y."/>
            <person name="Amoako-Attah I."/>
            <person name="Meinhardt L.W."/>
            <person name="Bailey B.A."/>
            <person name="Cohen S.P."/>
        </authorList>
    </citation>
    <scope>NUCLEOTIDE SEQUENCE [LARGE SCALE GENOMIC DNA]</scope>
    <source>
        <strain evidence="3 4">GH-12</strain>
    </source>
</reference>
<evidence type="ECO:0000313" key="4">
    <source>
        <dbReference type="Proteomes" id="UP001383192"/>
    </source>
</evidence>
<proteinExistence type="predicted"/>
<keyword evidence="4" id="KW-1185">Reference proteome</keyword>
<feature type="region of interest" description="Disordered" evidence="2">
    <location>
        <begin position="127"/>
        <end position="148"/>
    </location>
</feature>
<evidence type="ECO:0000256" key="2">
    <source>
        <dbReference type="SAM" id="MobiDB-lite"/>
    </source>
</evidence>
<dbReference type="EMBL" id="JAYKXP010000003">
    <property type="protein sequence ID" value="KAK7060459.1"/>
    <property type="molecule type" value="Genomic_DNA"/>
</dbReference>
<keyword evidence="1" id="KW-0175">Coiled coil</keyword>
<evidence type="ECO:0000256" key="1">
    <source>
        <dbReference type="SAM" id="Coils"/>
    </source>
</evidence>
<feature type="coiled-coil region" evidence="1">
    <location>
        <begin position="26"/>
        <end position="101"/>
    </location>
</feature>
<dbReference type="AlphaFoldDB" id="A0AAW0EBC9"/>
<name>A0AAW0EBC9_9AGAR</name>
<accession>A0AAW0EBC9</accession>
<sequence length="403" mass="46068">MVNLTPNDTQPSVPLSTHDPHFLEIIAQLEQNVNDLKVHYNQCERERNVPPNVEEWRNRAQLLEQKYQQVKRNSSRVADKNRRLAIEVEDLRIRLTHVTEERDAAWKTLRRYRRVIRDAFESEDIVHDIEQDDDSETVGSDGEESNRGIQREAQLDHDESEADAQEVSDQLLARSLHTASSFPTPVAGPSRLPIINDRNGRWGRGGVYSARSSDDSPPTEVTMIEDYPEGASSLGLSISGSHDDVELDETWKIGYTHPPRASNVKAGPISWKYMTRRVGLDEEKVLNLLCVLLFYTNGLMRIKGNFPQKVLSPSIPALVVTDSNDARLLESPEFGLRVQFMEDQAFAFVHEPIILEDVDGKRSYFIDWADENRNRKLIQQIRDAGTRCNYTFHTFIFLSGRVS</sequence>
<organism evidence="3 4">
    <name type="scientific">Paramarasmius palmivorus</name>
    <dbReference type="NCBI Taxonomy" id="297713"/>
    <lineage>
        <taxon>Eukaryota</taxon>
        <taxon>Fungi</taxon>
        <taxon>Dikarya</taxon>
        <taxon>Basidiomycota</taxon>
        <taxon>Agaricomycotina</taxon>
        <taxon>Agaricomycetes</taxon>
        <taxon>Agaricomycetidae</taxon>
        <taxon>Agaricales</taxon>
        <taxon>Marasmiineae</taxon>
        <taxon>Marasmiaceae</taxon>
        <taxon>Paramarasmius</taxon>
    </lineage>
</organism>